<sequence length="1214" mass="129972">MGNPEFQGMPTEVTSDPTFQSSMMATALAPLGAVRDAAQGAIDTVKDAPSPFAPLDRMMGTQRPKFPEGSLELPEVPRADESTGYGQAVNAARDIGRFIVGFLGAGTVLKGLGMAEGVGTAIASGGIGDFLVTGAHDQRLVDFFDTVPALKGPVLDALAEAGSGEGDSWVRKIEAAGEGVLAGAAIEGVVKLVGGLRKVVQAQLTGDAEAVKKAVTEAEPELQQGLDAVTKEHPEGEPLAKSPTPPEEPDNVEVKTNGDSFEHPDNGDTPLPLSDNAKSEIKAASEGGDVHFDKLSPETQAEVKAWLEKNPDLVPPAPKPKYEPAFKLDDAQKADFEKALETSLSVPYATLKAEAPGSALEDTLGNYFNYRRMDSPDAVKLSLSQLAEMMAPKIDEVSGGAKQTFARVQELADWVGSKPDVLMGSLQQLTGQSENMPALVVAGKTWMQSLTNDILKIAKMDAAGLATDADKVYMDQMTNVLMDLVGTVKSVQRAAARTTAAGRIATGSGLEAADAATLRGQLGDKNFKLIGNLLGLTDGNPGSVIKLLEPTLGQKIMGVANEFWINSVLSGWPTQVVNLAGNVRNTFLYPLYRMAGGALTADKQALQVGMAQYAALRSHVFDSFEMARRALVSNAPVLDAAGQQVEAHPGWIRAGTFGLQDDNIFGVGVNWLGKAIGMPTRFLTASDEFFAQLNYRASVEARARTEAFRTGLSDKPSIPVSIDGKVKLVSPVDQYVKDAFEEAFNPANGSAFGAEGELLNSAAMADSRRARFTQPLKQDANWFGATKSLGEIVNGAANSMPWFRHVVAPFTKVPTNLFREMMYESPAAPLRAQFWHDVQQGGERRADAIGRLSLGSMFSAGVSMLVAEGVITGKGPTDPQLNKQWRAAGNQPYSIRLRGAGENGQDLFIPYQRFDPVAGIMGIIADASYIMAHVDERTQNSLAMSIGLSLAANLNAKGYLQSMTDLMGVLRSSQQADGPSTVQSFLNSRAASYIPRAISSFNTDDTLHQVRGMIDAIENRIPGLASKLDPMRDNLGDKMTTPVGWPWREINPFSLVEGKTSPARSEMAYWGEGPTKTRFMMPSPSVGGAIDLRDFKNPRTGQSAYDRWMELVSNPGGNRKSAEESINALVSSDAYKNAKKNGVEDPIYRQHPAAQMIKDELQRHYEAAHTQMLSEPGFENLRGALAQFSAAQRAVPLGAPTPTNPTLQDLLNNK</sequence>
<proteinExistence type="predicted"/>
<dbReference type="EMBL" id="FUWJ01000005">
    <property type="protein sequence ID" value="SKA17832.1"/>
    <property type="molecule type" value="Genomic_DNA"/>
</dbReference>
<dbReference type="AlphaFoldDB" id="A0A1T4RPG5"/>
<dbReference type="Proteomes" id="UP000190092">
    <property type="component" value="Unassembled WGS sequence"/>
</dbReference>
<accession>A0A1T4RPG5</accession>
<feature type="region of interest" description="Disordered" evidence="1">
    <location>
        <begin position="230"/>
        <end position="275"/>
    </location>
</feature>
<dbReference type="STRING" id="225324.SAMN02745126_04008"/>
<evidence type="ECO:0008006" key="4">
    <source>
        <dbReference type="Google" id="ProtNLM"/>
    </source>
</evidence>
<keyword evidence="3" id="KW-1185">Reference proteome</keyword>
<organism evidence="2 3">
    <name type="scientific">Enhydrobacter aerosaccus</name>
    <dbReference type="NCBI Taxonomy" id="225324"/>
    <lineage>
        <taxon>Bacteria</taxon>
        <taxon>Pseudomonadati</taxon>
        <taxon>Pseudomonadota</taxon>
        <taxon>Alphaproteobacteria</taxon>
        <taxon>Hyphomicrobiales</taxon>
        <taxon>Enhydrobacter</taxon>
    </lineage>
</organism>
<reference evidence="3" key="1">
    <citation type="submission" date="2017-02" db="EMBL/GenBank/DDBJ databases">
        <authorList>
            <person name="Varghese N."/>
            <person name="Submissions S."/>
        </authorList>
    </citation>
    <scope>NUCLEOTIDE SEQUENCE [LARGE SCALE GENOMIC DNA]</scope>
    <source>
        <strain evidence="3">ATCC 27094</strain>
    </source>
</reference>
<evidence type="ECO:0000256" key="1">
    <source>
        <dbReference type="SAM" id="MobiDB-lite"/>
    </source>
</evidence>
<evidence type="ECO:0000313" key="2">
    <source>
        <dbReference type="EMBL" id="SKA17832.1"/>
    </source>
</evidence>
<gene>
    <name evidence="2" type="ORF">SAMN02745126_04008</name>
</gene>
<name>A0A1T4RPG5_9HYPH</name>
<evidence type="ECO:0000313" key="3">
    <source>
        <dbReference type="Proteomes" id="UP000190092"/>
    </source>
</evidence>
<protein>
    <recommendedName>
        <fullName evidence="4">Large polyvalent protein associated domain-containing protein</fullName>
    </recommendedName>
</protein>